<feature type="region of interest" description="Disordered" evidence="1">
    <location>
        <begin position="94"/>
        <end position="130"/>
    </location>
</feature>
<evidence type="ECO:0000256" key="1">
    <source>
        <dbReference type="SAM" id="MobiDB-lite"/>
    </source>
</evidence>
<evidence type="ECO:0000313" key="2">
    <source>
        <dbReference type="EMBL" id="GBN63168.1"/>
    </source>
</evidence>
<feature type="compositionally biased region" description="Polar residues" evidence="1">
    <location>
        <begin position="112"/>
        <end position="130"/>
    </location>
</feature>
<evidence type="ECO:0000313" key="3">
    <source>
        <dbReference type="Proteomes" id="UP000499080"/>
    </source>
</evidence>
<reference evidence="2 3" key="1">
    <citation type="journal article" date="2019" name="Sci. Rep.">
        <title>Orb-weaving spider Araneus ventricosus genome elucidates the spidroin gene catalogue.</title>
        <authorList>
            <person name="Kono N."/>
            <person name="Nakamura H."/>
            <person name="Ohtoshi R."/>
            <person name="Moran D.A.P."/>
            <person name="Shinohara A."/>
            <person name="Yoshida Y."/>
            <person name="Fujiwara M."/>
            <person name="Mori M."/>
            <person name="Tomita M."/>
            <person name="Arakawa K."/>
        </authorList>
    </citation>
    <scope>NUCLEOTIDE SEQUENCE [LARGE SCALE GENOMIC DNA]</scope>
</reference>
<feature type="compositionally biased region" description="Polar residues" evidence="1">
    <location>
        <begin position="94"/>
        <end position="105"/>
    </location>
</feature>
<dbReference type="OrthoDB" id="5419617at2759"/>
<accession>A0A4Y2QIR6</accession>
<comment type="caution">
    <text evidence="2">The sequence shown here is derived from an EMBL/GenBank/DDBJ whole genome shotgun (WGS) entry which is preliminary data.</text>
</comment>
<gene>
    <name evidence="2" type="ORF">AVEN_164495_1</name>
</gene>
<organism evidence="2 3">
    <name type="scientific">Araneus ventricosus</name>
    <name type="common">Orbweaver spider</name>
    <name type="synonym">Epeira ventricosa</name>
    <dbReference type="NCBI Taxonomy" id="182803"/>
    <lineage>
        <taxon>Eukaryota</taxon>
        <taxon>Metazoa</taxon>
        <taxon>Ecdysozoa</taxon>
        <taxon>Arthropoda</taxon>
        <taxon>Chelicerata</taxon>
        <taxon>Arachnida</taxon>
        <taxon>Araneae</taxon>
        <taxon>Araneomorphae</taxon>
        <taxon>Entelegynae</taxon>
        <taxon>Araneoidea</taxon>
        <taxon>Araneidae</taxon>
        <taxon>Araneus</taxon>
    </lineage>
</organism>
<dbReference type="Proteomes" id="UP000499080">
    <property type="component" value="Unassembled WGS sequence"/>
</dbReference>
<sequence length="130" mass="14361">MQSTLLRVGRLGRDCDYEGIHFDYESYEQPSAPSTIRPTLFSLEDRISHGGQVPSNRTPIEVYTDGVRFGELSGIRVRLADRFTELYRKYLTNSCTDPENASTSPLAIGPSPATSRDSVSTLQTTADVGK</sequence>
<dbReference type="EMBL" id="BGPR01013983">
    <property type="protein sequence ID" value="GBN63168.1"/>
    <property type="molecule type" value="Genomic_DNA"/>
</dbReference>
<proteinExistence type="predicted"/>
<dbReference type="AlphaFoldDB" id="A0A4Y2QIR6"/>
<protein>
    <submittedName>
        <fullName evidence="2">Uncharacterized protein</fullName>
    </submittedName>
</protein>
<keyword evidence="3" id="KW-1185">Reference proteome</keyword>
<name>A0A4Y2QIR6_ARAVE</name>